<evidence type="ECO:0000256" key="7">
    <source>
        <dbReference type="ARBA" id="ARBA00022502"/>
    </source>
</evidence>
<evidence type="ECO:0000256" key="8">
    <source>
        <dbReference type="ARBA" id="ARBA00022527"/>
    </source>
</evidence>
<keyword evidence="9" id="KW-0597">Phosphoprotein</keyword>
<dbReference type="FunFam" id="3.30.200.20:FF:000028">
    <property type="entry name" value="Mitogen-activated protein kinase"/>
    <property type="match status" value="1"/>
</dbReference>
<evidence type="ECO:0000256" key="16">
    <source>
        <dbReference type="ARBA" id="ARBA00022989"/>
    </source>
</evidence>
<reference evidence="21 22" key="1">
    <citation type="journal article" date="2024" name="Insects">
        <title>An Improved Chromosome-Level Genome Assembly of the Firefly Pyrocoelia pectoralis.</title>
        <authorList>
            <person name="Fu X."/>
            <person name="Meyer-Rochow V.B."/>
            <person name="Ballantyne L."/>
            <person name="Zhu X."/>
        </authorList>
    </citation>
    <scope>NUCLEOTIDE SEQUENCE [LARGE SCALE GENOMIC DNA]</scope>
    <source>
        <strain evidence="21">XCY_ONT2</strain>
    </source>
</reference>
<dbReference type="InterPro" id="IPR009600">
    <property type="entry name" value="PIG-U"/>
</dbReference>
<comment type="cofactor">
    <cofactor evidence="1">
        <name>Mg(2+)</name>
        <dbReference type="ChEBI" id="CHEBI:18420"/>
    </cofactor>
</comment>
<proteinExistence type="inferred from homology"/>
<comment type="similarity">
    <text evidence="5">Belongs to the PIGU family.</text>
</comment>
<dbReference type="EMBL" id="JAVRBK010000009">
    <property type="protein sequence ID" value="KAK5639222.1"/>
    <property type="molecule type" value="Genomic_DNA"/>
</dbReference>
<dbReference type="InterPro" id="IPR000719">
    <property type="entry name" value="Prot_kinase_dom"/>
</dbReference>
<keyword evidence="7" id="KW-0337">GPI-anchor biosynthesis</keyword>
<dbReference type="EC" id="2.7.11.24" evidence="6"/>
<keyword evidence="13" id="KW-0418">Kinase</keyword>
<gene>
    <name evidence="21" type="ORF">RI129_011714</name>
</gene>
<keyword evidence="17 18" id="KW-0472">Membrane</keyword>
<evidence type="ECO:0000256" key="1">
    <source>
        <dbReference type="ARBA" id="ARBA00001946"/>
    </source>
</evidence>
<keyword evidence="19" id="KW-0732">Signal</keyword>
<evidence type="ECO:0000256" key="11">
    <source>
        <dbReference type="ARBA" id="ARBA00022692"/>
    </source>
</evidence>
<dbReference type="GO" id="GO:0016255">
    <property type="term" value="P:attachment of GPI anchor to protein"/>
    <property type="evidence" value="ECO:0007669"/>
    <property type="project" value="InterPro"/>
</dbReference>
<dbReference type="PROSITE" id="PS50011">
    <property type="entry name" value="PROTEIN_KINASE_DOM"/>
    <property type="match status" value="1"/>
</dbReference>
<dbReference type="GO" id="GO:0006506">
    <property type="term" value="P:GPI anchor biosynthetic process"/>
    <property type="evidence" value="ECO:0007669"/>
    <property type="project" value="UniProtKB-KW"/>
</dbReference>
<dbReference type="PANTHER" id="PTHR13121:SF0">
    <property type="entry name" value="PHOSPHATIDYLINOSITOL GLYCAN ANCHOR BIOSYNTHESIS CLASS U PROTEIN"/>
    <property type="match status" value="1"/>
</dbReference>
<feature type="transmembrane region" description="Helical" evidence="18">
    <location>
        <begin position="217"/>
        <end position="239"/>
    </location>
</feature>
<dbReference type="Proteomes" id="UP001329430">
    <property type="component" value="Chromosome 9"/>
</dbReference>
<evidence type="ECO:0000256" key="18">
    <source>
        <dbReference type="SAM" id="Phobius"/>
    </source>
</evidence>
<evidence type="ECO:0000256" key="13">
    <source>
        <dbReference type="ARBA" id="ARBA00022777"/>
    </source>
</evidence>
<dbReference type="Pfam" id="PF00069">
    <property type="entry name" value="Pkinase"/>
    <property type="match status" value="1"/>
</dbReference>
<evidence type="ECO:0000256" key="12">
    <source>
        <dbReference type="ARBA" id="ARBA00022741"/>
    </source>
</evidence>
<feature type="signal peptide" evidence="19">
    <location>
        <begin position="1"/>
        <end position="18"/>
    </location>
</feature>
<dbReference type="AlphaFoldDB" id="A0AAN7V0N1"/>
<evidence type="ECO:0000313" key="21">
    <source>
        <dbReference type="EMBL" id="KAK5639222.1"/>
    </source>
</evidence>
<dbReference type="GO" id="GO:0005524">
    <property type="term" value="F:ATP binding"/>
    <property type="evidence" value="ECO:0007669"/>
    <property type="project" value="UniProtKB-KW"/>
</dbReference>
<feature type="transmembrane region" description="Helical" evidence="18">
    <location>
        <begin position="279"/>
        <end position="298"/>
    </location>
</feature>
<protein>
    <recommendedName>
        <fullName evidence="6">mitogen-activated protein kinase</fullName>
        <ecNumber evidence="6">2.7.11.24</ecNumber>
    </recommendedName>
</protein>
<feature type="transmembrane region" description="Helical" evidence="18">
    <location>
        <begin position="318"/>
        <end position="336"/>
    </location>
</feature>
<dbReference type="GO" id="GO:0004707">
    <property type="term" value="F:MAP kinase activity"/>
    <property type="evidence" value="ECO:0007669"/>
    <property type="project" value="UniProtKB-EC"/>
</dbReference>
<evidence type="ECO:0000256" key="5">
    <source>
        <dbReference type="ARBA" id="ARBA00010026"/>
    </source>
</evidence>
<dbReference type="CDD" id="cd07851">
    <property type="entry name" value="STKc_p38"/>
    <property type="match status" value="1"/>
</dbReference>
<dbReference type="PANTHER" id="PTHR13121">
    <property type="entry name" value="GPI TRANSAMIDASE COMPONENT PIG-U"/>
    <property type="match status" value="1"/>
</dbReference>
<evidence type="ECO:0000256" key="15">
    <source>
        <dbReference type="ARBA" id="ARBA00022840"/>
    </source>
</evidence>
<keyword evidence="8" id="KW-0723">Serine/threonine-protein kinase</keyword>
<keyword evidence="10" id="KW-0808">Transferase</keyword>
<feature type="domain" description="Protein kinase" evidence="20">
    <location>
        <begin position="399"/>
        <end position="692"/>
    </location>
</feature>
<evidence type="ECO:0000256" key="14">
    <source>
        <dbReference type="ARBA" id="ARBA00022824"/>
    </source>
</evidence>
<feature type="transmembrane region" description="Helical" evidence="18">
    <location>
        <begin position="376"/>
        <end position="399"/>
    </location>
</feature>
<accession>A0AAN7V0N1</accession>
<dbReference type="SMART" id="SM00220">
    <property type="entry name" value="S_TKc"/>
    <property type="match status" value="1"/>
</dbReference>
<dbReference type="PRINTS" id="PR01773">
    <property type="entry name" value="P38MAPKINASE"/>
</dbReference>
<keyword evidence="16 18" id="KW-1133">Transmembrane helix</keyword>
<keyword evidence="14" id="KW-0256">Endoplasmic reticulum</keyword>
<evidence type="ECO:0000256" key="19">
    <source>
        <dbReference type="SAM" id="SignalP"/>
    </source>
</evidence>
<dbReference type="InterPro" id="IPR008352">
    <property type="entry name" value="MAPK_HOG-like"/>
</dbReference>
<keyword evidence="15" id="KW-0067">ATP-binding</keyword>
<comment type="caution">
    <text evidence="21">The sequence shown here is derived from an EMBL/GenBank/DDBJ whole genome shotgun (WGS) entry which is preliminary data.</text>
</comment>
<comment type="similarity">
    <text evidence="4">Belongs to the protein kinase superfamily. CMGC Ser/Thr protein kinase family. MAP kinase subfamily.</text>
</comment>
<dbReference type="Pfam" id="PF06728">
    <property type="entry name" value="PIG-U"/>
    <property type="match status" value="1"/>
</dbReference>
<name>A0AAN7V0N1_9COLE</name>
<dbReference type="SUPFAM" id="SSF56112">
    <property type="entry name" value="Protein kinase-like (PK-like)"/>
    <property type="match status" value="1"/>
</dbReference>
<feature type="transmembrane region" description="Helical" evidence="18">
    <location>
        <begin position="151"/>
        <end position="173"/>
    </location>
</feature>
<feature type="chain" id="PRO_5042872654" description="mitogen-activated protein kinase" evidence="19">
    <location>
        <begin position="19"/>
        <end position="741"/>
    </location>
</feature>
<feature type="transmembrane region" description="Helical" evidence="18">
    <location>
        <begin position="348"/>
        <end position="370"/>
    </location>
</feature>
<dbReference type="InterPro" id="IPR003527">
    <property type="entry name" value="MAP_kinase_CS"/>
</dbReference>
<organism evidence="21 22">
    <name type="scientific">Pyrocoelia pectoralis</name>
    <dbReference type="NCBI Taxonomy" id="417401"/>
    <lineage>
        <taxon>Eukaryota</taxon>
        <taxon>Metazoa</taxon>
        <taxon>Ecdysozoa</taxon>
        <taxon>Arthropoda</taxon>
        <taxon>Hexapoda</taxon>
        <taxon>Insecta</taxon>
        <taxon>Pterygota</taxon>
        <taxon>Neoptera</taxon>
        <taxon>Endopterygota</taxon>
        <taxon>Coleoptera</taxon>
        <taxon>Polyphaga</taxon>
        <taxon>Elateriformia</taxon>
        <taxon>Elateroidea</taxon>
        <taxon>Lampyridae</taxon>
        <taxon>Lampyrinae</taxon>
        <taxon>Pyrocoelia</taxon>
    </lineage>
</organism>
<dbReference type="Gene3D" id="1.10.510.10">
    <property type="entry name" value="Transferase(Phosphotransferase) domain 1"/>
    <property type="match status" value="1"/>
</dbReference>
<comment type="subcellular location">
    <subcellularLocation>
        <location evidence="2">Endoplasmic reticulum membrane</location>
        <topology evidence="2">Multi-pass membrane protein</topology>
    </subcellularLocation>
</comment>
<dbReference type="FunFam" id="1.10.510.10:FF:000063">
    <property type="entry name" value="Mitogen-activated protein kinase 14"/>
    <property type="match status" value="1"/>
</dbReference>
<evidence type="ECO:0000256" key="9">
    <source>
        <dbReference type="ARBA" id="ARBA00022553"/>
    </source>
</evidence>
<keyword evidence="12" id="KW-0547">Nucleotide-binding</keyword>
<evidence type="ECO:0000256" key="6">
    <source>
        <dbReference type="ARBA" id="ARBA00012411"/>
    </source>
</evidence>
<evidence type="ECO:0000256" key="17">
    <source>
        <dbReference type="ARBA" id="ARBA00023136"/>
    </source>
</evidence>
<dbReference type="InterPro" id="IPR011009">
    <property type="entry name" value="Kinase-like_dom_sf"/>
</dbReference>
<dbReference type="GO" id="GO:0033554">
    <property type="term" value="P:cellular response to stress"/>
    <property type="evidence" value="ECO:0007669"/>
    <property type="project" value="UniProtKB-ARBA"/>
</dbReference>
<comment type="pathway">
    <text evidence="3">Glycolipid biosynthesis; glycosylphosphatidylinositol-anchor biosynthesis.</text>
</comment>
<sequence>MASLVIYLLGAFVRVWLSTSEYRSIIADRIEISTPLNSWKRVTEGLHLLDLNVYPYLGDTLHESPLHLLAYNYLTKSCGDYLYVVFVCCDLFTSYLLYMCAQKYMKHLQKTQERNKDKYAKDAKDLLLTDRDFAISPQYVAVAYLFNPFTVFNCISFTTTVFGNMFMAAFLVGLSYSNFLLAALPLAICISQSFYPVLMLSPLFLQLIMTKNSKMKGTFAIILTITFWTIITYLSYLLYGRWDFIENTYGFILTVPDLHPNIGLFWYFFIEMFEHFRHLFIFSFQINVTILYLIPLSIRFRKDPMLLATSLLSLTAIFKSYPCLGDVGFVLSLYPCWRHLFNYVQQGFLVSCCFLVTTILGPTVWYLWIYSGSANANFYFGVTLAFATAQIFLITDILFSYTKREFSLKYGRIRKVNSRIAQLTLDSALDSNTNTKVAIKKLARPFQSAVHAKRTYRELKLLKHMRHENVIGLLNVFYPHNDTSQIYLVTHLMGADLNNIIRTQKLTDEHVQFLVYQILRGLKYIHSAGIIHRDLKPSNIAVNEDCELKILDFGLARPTETEMTGYVATRWYRAPEIMLNWMHYNQTVDIWSVGCIMAELLTGRTLFPGTDHIHQLNLIMEILGTPSDEFMQKITSESARSYIRSLPPLKKKDLKQVFAGANPLAVDLLGLMLELDSDIRITAEQALAHVYLAQYADPSDEPISAPYDQSIEDMDLPVEKWRELVLEEVKSFVPMPLEEVS</sequence>
<dbReference type="GO" id="GO:0042765">
    <property type="term" value="C:GPI-anchor transamidase complex"/>
    <property type="evidence" value="ECO:0007669"/>
    <property type="project" value="InterPro"/>
</dbReference>
<keyword evidence="22" id="KW-1185">Reference proteome</keyword>
<dbReference type="PROSITE" id="PS01351">
    <property type="entry name" value="MAPK"/>
    <property type="match status" value="1"/>
</dbReference>
<feature type="transmembrane region" description="Helical" evidence="18">
    <location>
        <begin position="179"/>
        <end position="205"/>
    </location>
</feature>
<dbReference type="Gene3D" id="3.30.200.20">
    <property type="entry name" value="Phosphorylase Kinase, domain 1"/>
    <property type="match status" value="1"/>
</dbReference>
<evidence type="ECO:0000256" key="10">
    <source>
        <dbReference type="ARBA" id="ARBA00022679"/>
    </source>
</evidence>
<evidence type="ECO:0000313" key="22">
    <source>
        <dbReference type="Proteomes" id="UP001329430"/>
    </source>
</evidence>
<evidence type="ECO:0000256" key="3">
    <source>
        <dbReference type="ARBA" id="ARBA00004687"/>
    </source>
</evidence>
<evidence type="ECO:0000256" key="4">
    <source>
        <dbReference type="ARBA" id="ARBA00008832"/>
    </source>
</evidence>
<evidence type="ECO:0000256" key="2">
    <source>
        <dbReference type="ARBA" id="ARBA00004477"/>
    </source>
</evidence>
<feature type="transmembrane region" description="Helical" evidence="18">
    <location>
        <begin position="251"/>
        <end position="270"/>
    </location>
</feature>
<evidence type="ECO:0000259" key="20">
    <source>
        <dbReference type="PROSITE" id="PS50011"/>
    </source>
</evidence>
<keyword evidence="11 18" id="KW-0812">Transmembrane</keyword>
<feature type="transmembrane region" description="Helical" evidence="18">
    <location>
        <begin position="81"/>
        <end position="101"/>
    </location>
</feature>